<dbReference type="AlphaFoldDB" id="W5SY58"/>
<keyword evidence="3" id="KW-0614">Plasmid</keyword>
<name>W5SY58_9SPIR</name>
<protein>
    <submittedName>
        <fullName evidence="3">Putative cytosolic protein</fullName>
    </submittedName>
</protein>
<evidence type="ECO:0000256" key="2">
    <source>
        <dbReference type="SAM" id="MobiDB-lite"/>
    </source>
</evidence>
<keyword evidence="1" id="KW-0175">Coiled coil</keyword>
<organism evidence="3">
    <name type="scientific">Borrelia coriaceae ATCC 43381</name>
    <dbReference type="NCBI Taxonomy" id="1408429"/>
    <lineage>
        <taxon>Bacteria</taxon>
        <taxon>Pseudomonadati</taxon>
        <taxon>Spirochaetota</taxon>
        <taxon>Spirochaetia</taxon>
        <taxon>Spirochaetales</taxon>
        <taxon>Borreliaceae</taxon>
        <taxon>Borrelia</taxon>
    </lineage>
</organism>
<feature type="coiled-coil region" evidence="1">
    <location>
        <begin position="227"/>
        <end position="268"/>
    </location>
</feature>
<reference evidence="3" key="1">
    <citation type="submission" date="2013-04" db="EMBL/GenBank/DDBJ databases">
        <title>Comparative Genomics of Relapsing Fever Spirochetes.</title>
        <authorList>
            <person name="Schwan T.G."/>
            <person name="Raffel S.J."/>
            <person name="Porcella S.F."/>
            <person name="Martens C.A."/>
            <person name="Bruno D.P."/>
            <person name="Ricklefs S.M."/>
            <person name="Barbian K.B."/>
        </authorList>
    </citation>
    <scope>NUCLEOTIDE SEQUENCE</scope>
    <source>
        <strain evidence="3">Co53</strain>
        <plasmid evidence="3">unnamed</plasmid>
    </source>
</reference>
<accession>W5SY58</accession>
<gene>
    <name evidence="3" type="ORF">BCO_0125400</name>
</gene>
<feature type="compositionally biased region" description="Basic and acidic residues" evidence="2">
    <location>
        <begin position="46"/>
        <end position="62"/>
    </location>
</feature>
<proteinExistence type="predicted"/>
<evidence type="ECO:0000313" key="3">
    <source>
        <dbReference type="EMBL" id="AHH11825.1"/>
    </source>
</evidence>
<dbReference type="EMBL" id="CP005777">
    <property type="protein sequence ID" value="AHH11825.1"/>
    <property type="molecule type" value="Genomic_DNA"/>
</dbReference>
<feature type="region of interest" description="Disordered" evidence="2">
    <location>
        <begin position="42"/>
        <end position="62"/>
    </location>
</feature>
<evidence type="ECO:0000256" key="1">
    <source>
        <dbReference type="SAM" id="Coils"/>
    </source>
</evidence>
<sequence length="278" mass="31213">MNKNVLAICVLTLMCLVSCDINFLDELLGKAREKFLEETDNAEGLNSKEENQEDKENKVDVSKVKRDVVRNKDFREKSINLSQPKLTAVQESYLTGKDAEASEIKKKIDVNLAAVNAIYDELEKSLSELKNMEAFVIRAESDFNEARRGVPGNNHVTNTLPYLDEAIKTVKDSRHVAVVGYNEQFHALKHVKADAEYAKGLIKSALGESAQARLSGYYYVQLMIDNISNAQLSLSKAESMFKKVESELDNLRVERQKADKDFAGLKSAYEALLAVKKK</sequence>
<dbReference type="HOGENOM" id="CLU_086910_0_0_12"/>
<dbReference type="RefSeq" id="WP_025408992.1">
    <property type="nucleotide sequence ID" value="NZ_CP005777.1"/>
</dbReference>
<geneLocation type="plasmid" evidence="3">
    <name>unnamed</name>
</geneLocation>